<evidence type="ECO:0000256" key="3">
    <source>
        <dbReference type="ARBA" id="ARBA00023125"/>
    </source>
</evidence>
<proteinExistence type="inferred from homology"/>
<evidence type="ECO:0000313" key="7">
    <source>
        <dbReference type="Proteomes" id="UP000249198"/>
    </source>
</evidence>
<dbReference type="SUPFAM" id="SSF53850">
    <property type="entry name" value="Periplasmic binding protein-like II"/>
    <property type="match status" value="1"/>
</dbReference>
<dbReference type="GO" id="GO:0003700">
    <property type="term" value="F:DNA-binding transcription factor activity"/>
    <property type="evidence" value="ECO:0007669"/>
    <property type="project" value="InterPro"/>
</dbReference>
<dbReference type="InterPro" id="IPR036388">
    <property type="entry name" value="WH-like_DNA-bd_sf"/>
</dbReference>
<keyword evidence="2" id="KW-0805">Transcription regulation</keyword>
<evidence type="ECO:0000259" key="5">
    <source>
        <dbReference type="PROSITE" id="PS50931"/>
    </source>
</evidence>
<feature type="domain" description="HTH lysR-type" evidence="5">
    <location>
        <begin position="1"/>
        <end position="59"/>
    </location>
</feature>
<dbReference type="PANTHER" id="PTHR30537:SF5">
    <property type="entry name" value="HTH-TYPE TRANSCRIPTIONAL ACTIVATOR TTDR-RELATED"/>
    <property type="match status" value="1"/>
</dbReference>
<evidence type="ECO:0000256" key="2">
    <source>
        <dbReference type="ARBA" id="ARBA00023015"/>
    </source>
</evidence>
<dbReference type="AlphaFoldDB" id="A0A2W5D2S6"/>
<dbReference type="InterPro" id="IPR000847">
    <property type="entry name" value="LysR_HTH_N"/>
</dbReference>
<dbReference type="Pfam" id="PF00126">
    <property type="entry name" value="HTH_1"/>
    <property type="match status" value="1"/>
</dbReference>
<dbReference type="RefSeq" id="WP_273229147.1">
    <property type="nucleotide sequence ID" value="NZ_QFOH01000003.1"/>
</dbReference>
<dbReference type="PANTHER" id="PTHR30537">
    <property type="entry name" value="HTH-TYPE TRANSCRIPTIONAL REGULATOR"/>
    <property type="match status" value="1"/>
</dbReference>
<dbReference type="FunFam" id="1.10.10.10:FF:000001">
    <property type="entry name" value="LysR family transcriptional regulator"/>
    <property type="match status" value="1"/>
</dbReference>
<protein>
    <submittedName>
        <fullName evidence="6">LysR family transcriptional regulator</fullName>
    </submittedName>
</protein>
<dbReference type="CDD" id="cd08422">
    <property type="entry name" value="PBP2_CrgA_like"/>
    <property type="match status" value="1"/>
</dbReference>
<organism evidence="6 7">
    <name type="scientific">Pseudomonas kuykendallii</name>
    <dbReference type="NCBI Taxonomy" id="1007099"/>
    <lineage>
        <taxon>Bacteria</taxon>
        <taxon>Pseudomonadati</taxon>
        <taxon>Pseudomonadota</taxon>
        <taxon>Gammaproteobacteria</taxon>
        <taxon>Pseudomonadales</taxon>
        <taxon>Pseudomonadaceae</taxon>
        <taxon>Pseudomonas</taxon>
    </lineage>
</organism>
<dbReference type="EMBL" id="QFOH01000003">
    <property type="protein sequence ID" value="PZP26021.1"/>
    <property type="molecule type" value="Genomic_DNA"/>
</dbReference>
<keyword evidence="4" id="KW-0804">Transcription</keyword>
<dbReference type="InterPro" id="IPR005119">
    <property type="entry name" value="LysR_subst-bd"/>
</dbReference>
<evidence type="ECO:0000256" key="1">
    <source>
        <dbReference type="ARBA" id="ARBA00009437"/>
    </source>
</evidence>
<accession>A0A2W5D2S6</accession>
<sequence>MDKLLALRMFVGAVEAAGFSAAARQLGVATSSVTRTIDNLEAELGAALLNRSTRRVSVTEAGNAYYQHARDILAAVERADAAVADRGSEPGGQLRISVPVEFGRQIIAPQLMDFLQRYPRIELSMTLTDEVVDLQSERVDVSVRLGSLVVSADVISRTLGHFQRWLLASPDYLAAHPPIERPGDLLAHACLRFDYANGCPAWTFRQADEEVRVDVQGRFKSNNADVLRRMALGGAGVVLLADWLVREDVDGGRLVRLLAGQQINPGEAQASINALFLPNQRGSARVAAFLDWLEDLLQRH</sequence>
<keyword evidence="3" id="KW-0238">DNA-binding</keyword>
<dbReference type="Gene3D" id="1.10.10.10">
    <property type="entry name" value="Winged helix-like DNA-binding domain superfamily/Winged helix DNA-binding domain"/>
    <property type="match status" value="1"/>
</dbReference>
<evidence type="ECO:0000256" key="4">
    <source>
        <dbReference type="ARBA" id="ARBA00023163"/>
    </source>
</evidence>
<dbReference type="Proteomes" id="UP000249198">
    <property type="component" value="Unassembled WGS sequence"/>
</dbReference>
<dbReference type="GO" id="GO:0003677">
    <property type="term" value="F:DNA binding"/>
    <property type="evidence" value="ECO:0007669"/>
    <property type="project" value="UniProtKB-KW"/>
</dbReference>
<dbReference type="Gene3D" id="3.40.190.290">
    <property type="match status" value="1"/>
</dbReference>
<dbReference type="InterPro" id="IPR058163">
    <property type="entry name" value="LysR-type_TF_proteobact-type"/>
</dbReference>
<reference evidence="6 7" key="1">
    <citation type="submission" date="2017-08" db="EMBL/GenBank/DDBJ databases">
        <title>Infants hospitalized years apart are colonized by the same room-sourced microbial strains.</title>
        <authorList>
            <person name="Brooks B."/>
            <person name="Olm M.R."/>
            <person name="Firek B.A."/>
            <person name="Baker R."/>
            <person name="Thomas B.C."/>
            <person name="Morowitz M.J."/>
            <person name="Banfield J.F."/>
        </authorList>
    </citation>
    <scope>NUCLEOTIDE SEQUENCE [LARGE SCALE GENOMIC DNA]</scope>
    <source>
        <strain evidence="6">S2_009_000_R2_77</strain>
    </source>
</reference>
<comment type="caution">
    <text evidence="6">The sequence shown here is derived from an EMBL/GenBank/DDBJ whole genome shotgun (WGS) entry which is preliminary data.</text>
</comment>
<name>A0A2W5D2S6_9PSED</name>
<evidence type="ECO:0000313" key="6">
    <source>
        <dbReference type="EMBL" id="PZP26021.1"/>
    </source>
</evidence>
<dbReference type="Pfam" id="PF03466">
    <property type="entry name" value="LysR_substrate"/>
    <property type="match status" value="1"/>
</dbReference>
<gene>
    <name evidence="6" type="ORF">DI599_02350</name>
</gene>
<comment type="similarity">
    <text evidence="1">Belongs to the LysR transcriptional regulatory family.</text>
</comment>
<dbReference type="PROSITE" id="PS50931">
    <property type="entry name" value="HTH_LYSR"/>
    <property type="match status" value="1"/>
</dbReference>
<dbReference type="InterPro" id="IPR036390">
    <property type="entry name" value="WH_DNA-bd_sf"/>
</dbReference>
<dbReference type="SUPFAM" id="SSF46785">
    <property type="entry name" value="Winged helix' DNA-binding domain"/>
    <property type="match status" value="1"/>
</dbReference>